<reference evidence="3" key="1">
    <citation type="submission" date="2019-08" db="EMBL/GenBank/DDBJ databases">
        <title>The genome of the North American firefly Photinus pyralis.</title>
        <authorList>
            <consortium name="Photinus pyralis genome working group"/>
            <person name="Fallon T.R."/>
            <person name="Sander Lower S.E."/>
            <person name="Weng J.-K."/>
        </authorList>
    </citation>
    <scope>NUCLEOTIDE SEQUENCE</scope>
    <source>
        <strain evidence="3">TRF0915ILg1</strain>
        <tissue evidence="3">Whole body</tissue>
    </source>
</reference>
<dbReference type="OrthoDB" id="7452977at2759"/>
<dbReference type="InterPro" id="IPR001254">
    <property type="entry name" value="Trypsin_dom"/>
</dbReference>
<keyword evidence="1" id="KW-0812">Transmembrane</keyword>
<dbReference type="Gene3D" id="2.40.10.10">
    <property type="entry name" value="Trypsin-like serine proteases"/>
    <property type="match status" value="1"/>
</dbReference>
<dbReference type="InterPro" id="IPR043504">
    <property type="entry name" value="Peptidase_S1_PA_chymotrypsin"/>
</dbReference>
<dbReference type="Proteomes" id="UP000801492">
    <property type="component" value="Unassembled WGS sequence"/>
</dbReference>
<evidence type="ECO:0000256" key="1">
    <source>
        <dbReference type="SAM" id="Phobius"/>
    </source>
</evidence>
<dbReference type="GO" id="GO:0004252">
    <property type="term" value="F:serine-type endopeptidase activity"/>
    <property type="evidence" value="ECO:0007669"/>
    <property type="project" value="InterPro"/>
</dbReference>
<evidence type="ECO:0000313" key="3">
    <source>
        <dbReference type="EMBL" id="KAF2894262.1"/>
    </source>
</evidence>
<keyword evidence="1" id="KW-0472">Membrane</keyword>
<keyword evidence="4" id="KW-1185">Reference proteome</keyword>
<dbReference type="GO" id="GO:0006508">
    <property type="term" value="P:proteolysis"/>
    <property type="evidence" value="ECO:0007669"/>
    <property type="project" value="InterPro"/>
</dbReference>
<protein>
    <recommendedName>
        <fullName evidence="2">Peptidase S1 domain-containing protein</fullName>
    </recommendedName>
</protein>
<name>A0A8K0D1B5_IGNLU</name>
<keyword evidence="1" id="KW-1133">Transmembrane helix</keyword>
<feature type="domain" description="Peptidase S1" evidence="2">
    <location>
        <begin position="48"/>
        <end position="99"/>
    </location>
</feature>
<feature type="transmembrane region" description="Helical" evidence="1">
    <location>
        <begin position="7"/>
        <end position="29"/>
    </location>
</feature>
<sequence>MIKRKTIILLIGTALLNFALVSTALLLHYRKKCHVQQSSEGTAGRYRIIGGERAPIEDFSYVASVVVIKHETQPTDKLKCSACIISNFWLVSAAHCLTILEQVRILEFILQQKLSL</sequence>
<evidence type="ECO:0000259" key="2">
    <source>
        <dbReference type="Pfam" id="PF00089"/>
    </source>
</evidence>
<dbReference type="AlphaFoldDB" id="A0A8K0D1B5"/>
<proteinExistence type="predicted"/>
<organism evidence="3 4">
    <name type="scientific">Ignelater luminosus</name>
    <name type="common">Cucubano</name>
    <name type="synonym">Pyrophorus luminosus</name>
    <dbReference type="NCBI Taxonomy" id="2038154"/>
    <lineage>
        <taxon>Eukaryota</taxon>
        <taxon>Metazoa</taxon>
        <taxon>Ecdysozoa</taxon>
        <taxon>Arthropoda</taxon>
        <taxon>Hexapoda</taxon>
        <taxon>Insecta</taxon>
        <taxon>Pterygota</taxon>
        <taxon>Neoptera</taxon>
        <taxon>Endopterygota</taxon>
        <taxon>Coleoptera</taxon>
        <taxon>Polyphaga</taxon>
        <taxon>Elateriformia</taxon>
        <taxon>Elateroidea</taxon>
        <taxon>Elateridae</taxon>
        <taxon>Agrypninae</taxon>
        <taxon>Pyrophorini</taxon>
        <taxon>Ignelater</taxon>
    </lineage>
</organism>
<gene>
    <name evidence="3" type="ORF">ILUMI_11911</name>
</gene>
<accession>A0A8K0D1B5</accession>
<comment type="caution">
    <text evidence="3">The sequence shown here is derived from an EMBL/GenBank/DDBJ whole genome shotgun (WGS) entry which is preliminary data.</text>
</comment>
<dbReference type="InterPro" id="IPR009003">
    <property type="entry name" value="Peptidase_S1_PA"/>
</dbReference>
<dbReference type="EMBL" id="VTPC01007181">
    <property type="protein sequence ID" value="KAF2894262.1"/>
    <property type="molecule type" value="Genomic_DNA"/>
</dbReference>
<dbReference type="SUPFAM" id="SSF50494">
    <property type="entry name" value="Trypsin-like serine proteases"/>
    <property type="match status" value="1"/>
</dbReference>
<dbReference type="Pfam" id="PF00089">
    <property type="entry name" value="Trypsin"/>
    <property type="match status" value="1"/>
</dbReference>
<evidence type="ECO:0000313" key="4">
    <source>
        <dbReference type="Proteomes" id="UP000801492"/>
    </source>
</evidence>